<gene>
    <name evidence="1" type="ORF">KC19_1G095500</name>
</gene>
<sequence>MGSGADINSTSCPLDNATAAAEGHGFIIRAFASQLNVAFSSLSTSRTMYFNSNLNFCRMEGWHRGHIVFCTRQFVHRLYCYTEAKWLN</sequence>
<organism evidence="1 2">
    <name type="scientific">Ceratodon purpureus</name>
    <name type="common">Fire moss</name>
    <name type="synonym">Dicranum purpureum</name>
    <dbReference type="NCBI Taxonomy" id="3225"/>
    <lineage>
        <taxon>Eukaryota</taxon>
        <taxon>Viridiplantae</taxon>
        <taxon>Streptophyta</taxon>
        <taxon>Embryophyta</taxon>
        <taxon>Bryophyta</taxon>
        <taxon>Bryophytina</taxon>
        <taxon>Bryopsida</taxon>
        <taxon>Dicranidae</taxon>
        <taxon>Pseudoditrichales</taxon>
        <taxon>Ditrichaceae</taxon>
        <taxon>Ceratodon</taxon>
    </lineage>
</organism>
<proteinExistence type="predicted"/>
<dbReference type="EMBL" id="CM026421">
    <property type="protein sequence ID" value="KAG0590385.1"/>
    <property type="molecule type" value="Genomic_DNA"/>
</dbReference>
<keyword evidence="2" id="KW-1185">Reference proteome</keyword>
<reference evidence="1" key="1">
    <citation type="submission" date="2020-06" db="EMBL/GenBank/DDBJ databases">
        <title>WGS assembly of Ceratodon purpureus strain R40.</title>
        <authorList>
            <person name="Carey S.B."/>
            <person name="Jenkins J."/>
            <person name="Shu S."/>
            <person name="Lovell J.T."/>
            <person name="Sreedasyam A."/>
            <person name="Maumus F."/>
            <person name="Tiley G.P."/>
            <person name="Fernandez-Pozo N."/>
            <person name="Barry K."/>
            <person name="Chen C."/>
            <person name="Wang M."/>
            <person name="Lipzen A."/>
            <person name="Daum C."/>
            <person name="Saski C.A."/>
            <person name="Payton A.C."/>
            <person name="Mcbreen J.C."/>
            <person name="Conrad R.E."/>
            <person name="Kollar L.M."/>
            <person name="Olsson S."/>
            <person name="Huttunen S."/>
            <person name="Landis J.B."/>
            <person name="Wickett N.J."/>
            <person name="Johnson M.G."/>
            <person name="Rensing S.A."/>
            <person name="Grimwood J."/>
            <person name="Schmutz J."/>
            <person name="Mcdaniel S.F."/>
        </authorList>
    </citation>
    <scope>NUCLEOTIDE SEQUENCE</scope>
    <source>
        <strain evidence="1">R40</strain>
    </source>
</reference>
<accession>A0A8T0J4C1</accession>
<comment type="caution">
    <text evidence="1">The sequence shown here is derived from an EMBL/GenBank/DDBJ whole genome shotgun (WGS) entry which is preliminary data.</text>
</comment>
<dbReference type="AlphaFoldDB" id="A0A8T0J4C1"/>
<name>A0A8T0J4C1_CERPU</name>
<protein>
    <submittedName>
        <fullName evidence="1">Uncharacterized protein</fullName>
    </submittedName>
</protein>
<dbReference type="Proteomes" id="UP000822688">
    <property type="component" value="Chromosome 1"/>
</dbReference>
<evidence type="ECO:0000313" key="1">
    <source>
        <dbReference type="EMBL" id="KAG0590385.1"/>
    </source>
</evidence>
<evidence type="ECO:0000313" key="2">
    <source>
        <dbReference type="Proteomes" id="UP000822688"/>
    </source>
</evidence>